<reference evidence="1 2" key="1">
    <citation type="submission" date="2020-04" db="EMBL/GenBank/DDBJ databases">
        <title>Description of novel Gluconacetobacter.</title>
        <authorList>
            <person name="Sombolestani A."/>
        </authorList>
    </citation>
    <scope>NUCLEOTIDE SEQUENCE [LARGE SCALE GENOMIC DNA]</scope>
    <source>
        <strain evidence="1 2">LMG 27801</strain>
    </source>
</reference>
<dbReference type="Proteomes" id="UP000559860">
    <property type="component" value="Unassembled WGS sequence"/>
</dbReference>
<comment type="caution">
    <text evidence="1">The sequence shown here is derived from an EMBL/GenBank/DDBJ whole genome shotgun (WGS) entry which is preliminary data.</text>
</comment>
<evidence type="ECO:0000313" key="2">
    <source>
        <dbReference type="Proteomes" id="UP000559860"/>
    </source>
</evidence>
<dbReference type="EMBL" id="JABEQD010000001">
    <property type="protein sequence ID" value="MBB2166774.1"/>
    <property type="molecule type" value="Genomic_DNA"/>
</dbReference>
<proteinExistence type="predicted"/>
<evidence type="ECO:0000313" key="1">
    <source>
        <dbReference type="EMBL" id="MBB2166774.1"/>
    </source>
</evidence>
<sequence>MRRRDEDGIVSEAGLLLAEIQSDVEQLNRRAQSVPQMPDSLRQGIAALADKIDALCDLSRR</sequence>
<dbReference type="RefSeq" id="WP_182978335.1">
    <property type="nucleotide sequence ID" value="NZ_JABEQD010000001.1"/>
</dbReference>
<dbReference type="AlphaFoldDB" id="A0A7W4IPX4"/>
<name>A0A7W4IPX4_9PROT</name>
<keyword evidence="2" id="KW-1185">Reference proteome</keyword>
<protein>
    <submittedName>
        <fullName evidence="1">Uncharacterized protein</fullName>
    </submittedName>
</protein>
<gene>
    <name evidence="1" type="ORF">HLH36_00085</name>
</gene>
<organism evidence="1 2">
    <name type="scientific">Gluconacetobacter aggeris</name>
    <dbReference type="NCBI Taxonomy" id="1286186"/>
    <lineage>
        <taxon>Bacteria</taxon>
        <taxon>Pseudomonadati</taxon>
        <taxon>Pseudomonadota</taxon>
        <taxon>Alphaproteobacteria</taxon>
        <taxon>Acetobacterales</taxon>
        <taxon>Acetobacteraceae</taxon>
        <taxon>Gluconacetobacter</taxon>
    </lineage>
</organism>
<accession>A0A7W4IPX4</accession>